<protein>
    <recommendedName>
        <fullName evidence="1">NAD-dependent epimerase/dehydratase domain-containing protein</fullName>
    </recommendedName>
</protein>
<evidence type="ECO:0000259" key="1">
    <source>
        <dbReference type="Pfam" id="PF01370"/>
    </source>
</evidence>
<dbReference type="InterPro" id="IPR051783">
    <property type="entry name" value="NAD(P)-dependent_oxidoreduct"/>
</dbReference>
<reference evidence="2 3" key="1">
    <citation type="submission" date="2023-08" db="EMBL/GenBank/DDBJ databases">
        <title>Black Yeasts Isolated from many extreme environments.</title>
        <authorList>
            <person name="Coleine C."/>
            <person name="Stajich J.E."/>
            <person name="Selbmann L."/>
        </authorList>
    </citation>
    <scope>NUCLEOTIDE SEQUENCE [LARGE SCALE GENOMIC DNA]</scope>
    <source>
        <strain evidence="2 3">CCFEE 5935</strain>
    </source>
</reference>
<dbReference type="GO" id="GO:0004029">
    <property type="term" value="F:aldehyde dehydrogenase (NAD+) activity"/>
    <property type="evidence" value="ECO:0007669"/>
    <property type="project" value="TreeGrafter"/>
</dbReference>
<sequence>MHHNILLTGASGYLGGSLLAAWSSANLPPHGKLHALVRTDKQADDVRQYGAEPVRIDVSDPEAIRQCVVERQITIVLWLIDAMRSEGQVAFIKALGEVKGRVGGDVHFVHVWICSSIRITGGQALMNSRQTSGAKIFSSHAGAPTDGPLLDTAPDLYDIQKAQVPKLSLMGTVRTFSQVPPLRYSPTALTVHYTQAVTTNNTVIETGEAAGVKSYIFIPCIVYGKGTGPNNKISIQTTAIVRAALSQKRVYSVDDGKPVPPPSHPTAPIQLTVFLTQTWPVCHISDNTTLYLALLRRILAGPAPPSGKQGYYLAASGSVAWNDLYVALARALTKRGEVVDEKVERADEGALEGMAGALGCGREYVGLQVGGLCTFTAKRGEEIGWKPGYAKEHIFEAADDEVKIILEYEKGG</sequence>
<feature type="domain" description="NAD-dependent epimerase/dehydratase" evidence="1">
    <location>
        <begin position="5"/>
        <end position="298"/>
    </location>
</feature>
<evidence type="ECO:0000313" key="3">
    <source>
        <dbReference type="Proteomes" id="UP001337655"/>
    </source>
</evidence>
<evidence type="ECO:0000313" key="2">
    <source>
        <dbReference type="EMBL" id="KAK5174484.1"/>
    </source>
</evidence>
<dbReference type="GO" id="GO:0005737">
    <property type="term" value="C:cytoplasm"/>
    <property type="evidence" value="ECO:0007669"/>
    <property type="project" value="TreeGrafter"/>
</dbReference>
<comment type="caution">
    <text evidence="2">The sequence shown here is derived from an EMBL/GenBank/DDBJ whole genome shotgun (WGS) entry which is preliminary data.</text>
</comment>
<dbReference type="Pfam" id="PF01370">
    <property type="entry name" value="Epimerase"/>
    <property type="match status" value="1"/>
</dbReference>
<dbReference type="Gene3D" id="3.40.50.720">
    <property type="entry name" value="NAD(P)-binding Rossmann-like Domain"/>
    <property type="match status" value="1"/>
</dbReference>
<dbReference type="PANTHER" id="PTHR48079">
    <property type="entry name" value="PROTEIN YEEZ"/>
    <property type="match status" value="1"/>
</dbReference>
<dbReference type="InterPro" id="IPR001509">
    <property type="entry name" value="Epimerase_deHydtase"/>
</dbReference>
<dbReference type="SUPFAM" id="SSF51735">
    <property type="entry name" value="NAD(P)-binding Rossmann-fold domains"/>
    <property type="match status" value="1"/>
</dbReference>
<keyword evidence="3" id="KW-1185">Reference proteome</keyword>
<dbReference type="EMBL" id="JAVRRT010000002">
    <property type="protein sequence ID" value="KAK5174484.1"/>
    <property type="molecule type" value="Genomic_DNA"/>
</dbReference>
<gene>
    <name evidence="2" type="ORF">LTR77_001564</name>
</gene>
<dbReference type="InterPro" id="IPR036291">
    <property type="entry name" value="NAD(P)-bd_dom_sf"/>
</dbReference>
<organism evidence="2 3">
    <name type="scientific">Saxophila tyrrhenica</name>
    <dbReference type="NCBI Taxonomy" id="1690608"/>
    <lineage>
        <taxon>Eukaryota</taxon>
        <taxon>Fungi</taxon>
        <taxon>Dikarya</taxon>
        <taxon>Ascomycota</taxon>
        <taxon>Pezizomycotina</taxon>
        <taxon>Dothideomycetes</taxon>
        <taxon>Dothideomycetidae</taxon>
        <taxon>Mycosphaerellales</taxon>
        <taxon>Extremaceae</taxon>
        <taxon>Saxophila</taxon>
    </lineage>
</organism>
<dbReference type="GeneID" id="89922912"/>
<name>A0AAV9PQB7_9PEZI</name>
<dbReference type="AlphaFoldDB" id="A0AAV9PQB7"/>
<proteinExistence type="predicted"/>
<dbReference type="Proteomes" id="UP001337655">
    <property type="component" value="Unassembled WGS sequence"/>
</dbReference>
<dbReference type="PANTHER" id="PTHR48079:SF6">
    <property type="entry name" value="NAD(P)-BINDING DOMAIN-CONTAINING PROTEIN-RELATED"/>
    <property type="match status" value="1"/>
</dbReference>
<accession>A0AAV9PQB7</accession>
<dbReference type="RefSeq" id="XP_064663153.1">
    <property type="nucleotide sequence ID" value="XM_064798826.1"/>
</dbReference>